<organism evidence="1 2">
    <name type="scientific">Fontibacillus solani</name>
    <dbReference type="NCBI Taxonomy" id="1572857"/>
    <lineage>
        <taxon>Bacteria</taxon>
        <taxon>Bacillati</taxon>
        <taxon>Bacillota</taxon>
        <taxon>Bacilli</taxon>
        <taxon>Bacillales</taxon>
        <taxon>Paenibacillaceae</taxon>
        <taxon>Fontibacillus</taxon>
    </lineage>
</organism>
<dbReference type="EMBL" id="JACJIP010000045">
    <property type="protein sequence ID" value="MBA9088228.1"/>
    <property type="molecule type" value="Genomic_DNA"/>
</dbReference>
<evidence type="ECO:0000313" key="1">
    <source>
        <dbReference type="EMBL" id="MBA9088228.1"/>
    </source>
</evidence>
<dbReference type="AlphaFoldDB" id="A0A7W3SY21"/>
<keyword evidence="2" id="KW-1185">Reference proteome</keyword>
<evidence type="ECO:0000313" key="2">
    <source>
        <dbReference type="Proteomes" id="UP000567067"/>
    </source>
</evidence>
<dbReference type="RefSeq" id="WP_182539682.1">
    <property type="nucleotide sequence ID" value="NZ_JACJIP010000045.1"/>
</dbReference>
<gene>
    <name evidence="1" type="ORF">FHR92_004724</name>
</gene>
<dbReference type="Proteomes" id="UP000567067">
    <property type="component" value="Unassembled WGS sequence"/>
</dbReference>
<accession>A0A7W3SY21</accession>
<proteinExistence type="predicted"/>
<dbReference type="Pfam" id="PF20118">
    <property type="entry name" value="DUF6508"/>
    <property type="match status" value="1"/>
</dbReference>
<name>A0A7W3SY21_9BACL</name>
<dbReference type="InterPro" id="IPR045425">
    <property type="entry name" value="DUF6508"/>
</dbReference>
<comment type="caution">
    <text evidence="1">The sequence shown here is derived from an EMBL/GenBank/DDBJ whole genome shotgun (WGS) entry which is preliminary data.</text>
</comment>
<sequence>MVVNSQYDTLIQFIDYFQNETIVYCTWQPTVKSESGTYTLGYPIYDDRLLMFIKAVNDSGITVQDYRSKLNGIFDKKEPIKMIDNMNDLITVKAMLTYYVRAERFGDGSWAFAAENMVFLRILIKLKE</sequence>
<protein>
    <submittedName>
        <fullName evidence="1">Uncharacterized protein</fullName>
    </submittedName>
</protein>
<reference evidence="1 2" key="1">
    <citation type="submission" date="2020-08" db="EMBL/GenBank/DDBJ databases">
        <title>Genomic Encyclopedia of Type Strains, Phase III (KMG-III): the genomes of soil and plant-associated and newly described type strains.</title>
        <authorList>
            <person name="Whitman W."/>
        </authorList>
    </citation>
    <scope>NUCLEOTIDE SEQUENCE [LARGE SCALE GENOMIC DNA]</scope>
    <source>
        <strain evidence="1 2">CECT 8693</strain>
    </source>
</reference>